<feature type="domain" description="DDE Tnp4" evidence="8">
    <location>
        <begin position="124"/>
        <end position="231"/>
    </location>
</feature>
<keyword evidence="4" id="KW-0540">Nuclease</keyword>
<reference evidence="9 10" key="1">
    <citation type="journal article" date="2024" name="BMC Genomics">
        <title>De novo assembly and annotation of Popillia japonica's genome with initial clues to its potential as an invasive pest.</title>
        <authorList>
            <person name="Cucini C."/>
            <person name="Boschi S."/>
            <person name="Funari R."/>
            <person name="Cardaioli E."/>
            <person name="Iannotti N."/>
            <person name="Marturano G."/>
            <person name="Paoli F."/>
            <person name="Bruttini M."/>
            <person name="Carapelli A."/>
            <person name="Frati F."/>
            <person name="Nardi F."/>
        </authorList>
    </citation>
    <scope>NUCLEOTIDE SEQUENCE [LARGE SCALE GENOMIC DNA]</scope>
    <source>
        <strain evidence="9">DMR45628</strain>
    </source>
</reference>
<dbReference type="PANTHER" id="PTHR22930:SF269">
    <property type="entry name" value="NUCLEASE HARBI1-LIKE PROTEIN"/>
    <property type="match status" value="1"/>
</dbReference>
<evidence type="ECO:0000256" key="1">
    <source>
        <dbReference type="ARBA" id="ARBA00001968"/>
    </source>
</evidence>
<keyword evidence="5" id="KW-0479">Metal-binding</keyword>
<keyword evidence="9" id="KW-0255">Endonuclease</keyword>
<evidence type="ECO:0000313" key="9">
    <source>
        <dbReference type="EMBL" id="KAK9700356.1"/>
    </source>
</evidence>
<dbReference type="GO" id="GO:0004519">
    <property type="term" value="F:endonuclease activity"/>
    <property type="evidence" value="ECO:0007669"/>
    <property type="project" value="UniProtKB-KW"/>
</dbReference>
<evidence type="ECO:0000256" key="7">
    <source>
        <dbReference type="ARBA" id="ARBA00023242"/>
    </source>
</evidence>
<accession>A0AAW1JBQ3</accession>
<dbReference type="AlphaFoldDB" id="A0AAW1JBQ3"/>
<comment type="cofactor">
    <cofactor evidence="1">
        <name>a divalent metal cation</name>
        <dbReference type="ChEBI" id="CHEBI:60240"/>
    </cofactor>
</comment>
<organism evidence="9 10">
    <name type="scientific">Popillia japonica</name>
    <name type="common">Japanese beetle</name>
    <dbReference type="NCBI Taxonomy" id="7064"/>
    <lineage>
        <taxon>Eukaryota</taxon>
        <taxon>Metazoa</taxon>
        <taxon>Ecdysozoa</taxon>
        <taxon>Arthropoda</taxon>
        <taxon>Hexapoda</taxon>
        <taxon>Insecta</taxon>
        <taxon>Pterygota</taxon>
        <taxon>Neoptera</taxon>
        <taxon>Endopterygota</taxon>
        <taxon>Coleoptera</taxon>
        <taxon>Polyphaga</taxon>
        <taxon>Scarabaeiformia</taxon>
        <taxon>Scarabaeidae</taxon>
        <taxon>Rutelinae</taxon>
        <taxon>Popillia</taxon>
    </lineage>
</organism>
<dbReference type="EMBL" id="JASPKY010000439">
    <property type="protein sequence ID" value="KAK9700356.1"/>
    <property type="molecule type" value="Genomic_DNA"/>
</dbReference>
<evidence type="ECO:0000256" key="2">
    <source>
        <dbReference type="ARBA" id="ARBA00004123"/>
    </source>
</evidence>
<comment type="caution">
    <text evidence="9">The sequence shown here is derived from an EMBL/GenBank/DDBJ whole genome shotgun (WGS) entry which is preliminary data.</text>
</comment>
<dbReference type="PANTHER" id="PTHR22930">
    <property type="match status" value="1"/>
</dbReference>
<proteinExistence type="inferred from homology"/>
<comment type="similarity">
    <text evidence="3">Belongs to the HARBI1 family.</text>
</comment>
<dbReference type="GO" id="GO:0046872">
    <property type="term" value="F:metal ion binding"/>
    <property type="evidence" value="ECO:0007669"/>
    <property type="project" value="UniProtKB-KW"/>
</dbReference>
<keyword evidence="6" id="KW-0378">Hydrolase</keyword>
<dbReference type="Pfam" id="PF13359">
    <property type="entry name" value="DDE_Tnp_4"/>
    <property type="match status" value="1"/>
</dbReference>
<sequence>MVTVSIMQGCNGKNHSHSMVTVSIMQGCKHKLKKKDTTFRTAICPEERVLITLRYYATGCTFKTLSYNFLRGHTSIRNVVVSTSLAIWNVLQPHFLPIQTAQQWKKIADRYYELWNLRHCLGSVDGKHIRIKAPPKSGSAFYNYRQYFSIVSLATADADGLFLTIDVGEYGRNSDGRVFRESAFGKALINKQIDLPGASHLPGEPDLAPFPYYFVGDEAFPLMENLMRPMRPYPRRQCRYYY</sequence>
<evidence type="ECO:0000259" key="8">
    <source>
        <dbReference type="Pfam" id="PF13359"/>
    </source>
</evidence>
<evidence type="ECO:0000256" key="4">
    <source>
        <dbReference type="ARBA" id="ARBA00022722"/>
    </source>
</evidence>
<evidence type="ECO:0000256" key="3">
    <source>
        <dbReference type="ARBA" id="ARBA00006958"/>
    </source>
</evidence>
<evidence type="ECO:0000313" key="10">
    <source>
        <dbReference type="Proteomes" id="UP001458880"/>
    </source>
</evidence>
<protein>
    <submittedName>
        <fullName evidence="9">DDE superfamily endonuclease</fullName>
    </submittedName>
</protein>
<keyword evidence="10" id="KW-1185">Reference proteome</keyword>
<gene>
    <name evidence="9" type="ORF">QE152_g31307</name>
</gene>
<dbReference type="InterPro" id="IPR027806">
    <property type="entry name" value="HARBI1_dom"/>
</dbReference>
<dbReference type="Proteomes" id="UP001458880">
    <property type="component" value="Unassembled WGS sequence"/>
</dbReference>
<dbReference type="GO" id="GO:0016787">
    <property type="term" value="F:hydrolase activity"/>
    <property type="evidence" value="ECO:0007669"/>
    <property type="project" value="UniProtKB-KW"/>
</dbReference>
<dbReference type="InterPro" id="IPR045249">
    <property type="entry name" value="HARBI1-like"/>
</dbReference>
<dbReference type="GO" id="GO:0005634">
    <property type="term" value="C:nucleus"/>
    <property type="evidence" value="ECO:0007669"/>
    <property type="project" value="UniProtKB-SubCell"/>
</dbReference>
<keyword evidence="7" id="KW-0539">Nucleus</keyword>
<name>A0AAW1JBQ3_POPJA</name>
<comment type="subcellular location">
    <subcellularLocation>
        <location evidence="2">Nucleus</location>
    </subcellularLocation>
</comment>
<evidence type="ECO:0000256" key="5">
    <source>
        <dbReference type="ARBA" id="ARBA00022723"/>
    </source>
</evidence>
<evidence type="ECO:0000256" key="6">
    <source>
        <dbReference type="ARBA" id="ARBA00022801"/>
    </source>
</evidence>